<dbReference type="Proteomes" id="UP001596292">
    <property type="component" value="Unassembled WGS sequence"/>
</dbReference>
<sequence length="222" mass="22870">MNRQWQLATGLTLTALAGYVDALGFVRLGGLYTSFMSGNITQLAVLTGDLQTAHLWLPLALIGSFLLGAILGSLVGIFIGDRWATPAVLTVETGLVAGALVIGLVAPEPGWASFALAMAMGAQNAVLSRVKGFRAGTTFVTGALFGFGQKIAEAITRKGPPFAWAGDGLVWLSLFVGALCGALAYQALNLYALIAPALVAAVLALITSLLVARERPAAKVAS</sequence>
<feature type="transmembrane region" description="Helical" evidence="1">
    <location>
        <begin position="87"/>
        <end position="105"/>
    </location>
</feature>
<reference evidence="3" key="1">
    <citation type="journal article" date="2019" name="Int. J. Syst. Evol. Microbiol.">
        <title>The Global Catalogue of Microorganisms (GCM) 10K type strain sequencing project: providing services to taxonomists for standard genome sequencing and annotation.</title>
        <authorList>
            <consortium name="The Broad Institute Genomics Platform"/>
            <consortium name="The Broad Institute Genome Sequencing Center for Infectious Disease"/>
            <person name="Wu L."/>
            <person name="Ma J."/>
        </authorList>
    </citation>
    <scope>NUCLEOTIDE SEQUENCE [LARGE SCALE GENOMIC DNA]</scope>
    <source>
        <strain evidence="3">CCUG 48316</strain>
    </source>
</reference>
<dbReference type="RefSeq" id="WP_378971414.1">
    <property type="nucleotide sequence ID" value="NZ_JBHSWN010000001.1"/>
</dbReference>
<dbReference type="EMBL" id="JBHSWN010000001">
    <property type="protein sequence ID" value="MFC6791000.1"/>
    <property type="molecule type" value="Genomic_DNA"/>
</dbReference>
<proteinExistence type="predicted"/>
<organism evidence="2 3">
    <name type="scientific">Methylobacterium komagatae</name>
    <dbReference type="NCBI Taxonomy" id="374425"/>
    <lineage>
        <taxon>Bacteria</taxon>
        <taxon>Pseudomonadati</taxon>
        <taxon>Pseudomonadota</taxon>
        <taxon>Alphaproteobacteria</taxon>
        <taxon>Hyphomicrobiales</taxon>
        <taxon>Methylobacteriaceae</taxon>
        <taxon>Methylobacterium</taxon>
    </lineage>
</organism>
<keyword evidence="1" id="KW-0812">Transmembrane</keyword>
<dbReference type="Pfam" id="PF06912">
    <property type="entry name" value="DUF1275"/>
    <property type="match status" value="1"/>
</dbReference>
<accession>A0ABW2BLB8</accession>
<evidence type="ECO:0000313" key="3">
    <source>
        <dbReference type="Proteomes" id="UP001596292"/>
    </source>
</evidence>
<comment type="caution">
    <text evidence="2">The sequence shown here is derived from an EMBL/GenBank/DDBJ whole genome shotgun (WGS) entry which is preliminary data.</text>
</comment>
<name>A0ABW2BLB8_9HYPH</name>
<evidence type="ECO:0000256" key="1">
    <source>
        <dbReference type="SAM" id="Phobius"/>
    </source>
</evidence>
<dbReference type="PANTHER" id="PTHR37314">
    <property type="entry name" value="SLR0142 PROTEIN"/>
    <property type="match status" value="1"/>
</dbReference>
<protein>
    <submittedName>
        <fullName evidence="2">YoaK family protein</fullName>
    </submittedName>
</protein>
<keyword evidence="3" id="KW-1185">Reference proteome</keyword>
<feature type="transmembrane region" description="Helical" evidence="1">
    <location>
        <begin position="55"/>
        <end position="80"/>
    </location>
</feature>
<evidence type="ECO:0000313" key="2">
    <source>
        <dbReference type="EMBL" id="MFC6791000.1"/>
    </source>
</evidence>
<feature type="transmembrane region" description="Helical" evidence="1">
    <location>
        <begin position="190"/>
        <end position="212"/>
    </location>
</feature>
<keyword evidence="1" id="KW-1133">Transmembrane helix</keyword>
<dbReference type="PANTHER" id="PTHR37314:SF4">
    <property type="entry name" value="UPF0700 TRANSMEMBRANE PROTEIN YOAK"/>
    <property type="match status" value="1"/>
</dbReference>
<feature type="transmembrane region" description="Helical" evidence="1">
    <location>
        <begin position="162"/>
        <end position="184"/>
    </location>
</feature>
<gene>
    <name evidence="2" type="ORF">ACFQE0_16075</name>
</gene>
<keyword evidence="1" id="KW-0472">Membrane</keyword>
<dbReference type="InterPro" id="IPR010699">
    <property type="entry name" value="DUF1275"/>
</dbReference>